<keyword evidence="3" id="KW-1185">Reference proteome</keyword>
<sequence length="105" mass="11790">MHYVVRIGKPAASADVLRISQTAWKTKKDDSATAANYSHDIRPNKRRERNGGKTDQTLKICGDCLGKYRVEDCGSCDIYIEKYKNGKGRQKEKERDSSSDCLSSS</sequence>
<evidence type="ECO:0000256" key="1">
    <source>
        <dbReference type="SAM" id="MobiDB-lite"/>
    </source>
</evidence>
<organism evidence="2 3">
    <name type="scientific">Henosepilachna vigintioctopunctata</name>
    <dbReference type="NCBI Taxonomy" id="420089"/>
    <lineage>
        <taxon>Eukaryota</taxon>
        <taxon>Metazoa</taxon>
        <taxon>Ecdysozoa</taxon>
        <taxon>Arthropoda</taxon>
        <taxon>Hexapoda</taxon>
        <taxon>Insecta</taxon>
        <taxon>Pterygota</taxon>
        <taxon>Neoptera</taxon>
        <taxon>Endopterygota</taxon>
        <taxon>Coleoptera</taxon>
        <taxon>Polyphaga</taxon>
        <taxon>Cucujiformia</taxon>
        <taxon>Coccinelloidea</taxon>
        <taxon>Coccinellidae</taxon>
        <taxon>Epilachninae</taxon>
        <taxon>Epilachnini</taxon>
        <taxon>Henosepilachna</taxon>
    </lineage>
</organism>
<protein>
    <submittedName>
        <fullName evidence="2">Uncharacterized protein</fullName>
    </submittedName>
</protein>
<gene>
    <name evidence="2" type="ORF">WA026_016669</name>
</gene>
<feature type="compositionally biased region" description="Basic and acidic residues" evidence="1">
    <location>
        <begin position="85"/>
        <end position="98"/>
    </location>
</feature>
<accession>A0AAW1UYZ8</accession>
<dbReference type="EMBL" id="JARQZJ010000100">
    <property type="protein sequence ID" value="KAK9886395.1"/>
    <property type="molecule type" value="Genomic_DNA"/>
</dbReference>
<dbReference type="Proteomes" id="UP001431783">
    <property type="component" value="Unassembled WGS sequence"/>
</dbReference>
<dbReference type="AlphaFoldDB" id="A0AAW1UYZ8"/>
<feature type="region of interest" description="Disordered" evidence="1">
    <location>
        <begin position="85"/>
        <end position="105"/>
    </location>
</feature>
<feature type="region of interest" description="Disordered" evidence="1">
    <location>
        <begin position="28"/>
        <end position="55"/>
    </location>
</feature>
<evidence type="ECO:0000313" key="2">
    <source>
        <dbReference type="EMBL" id="KAK9886395.1"/>
    </source>
</evidence>
<proteinExistence type="predicted"/>
<evidence type="ECO:0000313" key="3">
    <source>
        <dbReference type="Proteomes" id="UP001431783"/>
    </source>
</evidence>
<comment type="caution">
    <text evidence="2">The sequence shown here is derived from an EMBL/GenBank/DDBJ whole genome shotgun (WGS) entry which is preliminary data.</text>
</comment>
<reference evidence="2 3" key="1">
    <citation type="submission" date="2023-03" db="EMBL/GenBank/DDBJ databases">
        <title>Genome insight into feeding habits of ladybird beetles.</title>
        <authorList>
            <person name="Li H.-S."/>
            <person name="Huang Y.-H."/>
            <person name="Pang H."/>
        </authorList>
    </citation>
    <scope>NUCLEOTIDE SEQUENCE [LARGE SCALE GENOMIC DNA]</scope>
    <source>
        <strain evidence="2">SYSU_2023b</strain>
        <tissue evidence="2">Whole body</tissue>
    </source>
</reference>
<name>A0AAW1UYZ8_9CUCU</name>